<dbReference type="Proteomes" id="UP000046122">
    <property type="component" value="Unassembled WGS sequence"/>
</dbReference>
<sequence>MRKPLCGLDPRFLFEPKLPTTECSRFPADHLPLKLRDDRPYSQAYTWLASRPTIARANIASVTIREFTSNDDVVAGGGRMFPLAIGAVRCTDDGPIAGMRARFHPALGRNLVGS</sequence>
<reference evidence="1 2" key="1">
    <citation type="submission" date="2014-08" db="EMBL/GenBank/DDBJ databases">
        <authorList>
            <person name="Moulin Lionel"/>
        </authorList>
    </citation>
    <scope>NUCLEOTIDE SEQUENCE [LARGE SCALE GENOMIC DNA]</scope>
</reference>
<dbReference type="EMBL" id="CCNE01000022">
    <property type="protein sequence ID" value="CDX58101.1"/>
    <property type="molecule type" value="Genomic_DNA"/>
</dbReference>
<accession>A0A090G6P4</accession>
<proteinExistence type="predicted"/>
<evidence type="ECO:0000313" key="1">
    <source>
        <dbReference type="EMBL" id="CDX58101.1"/>
    </source>
</evidence>
<organism evidence="1 2">
    <name type="scientific">Mesorhizobium plurifarium</name>
    <dbReference type="NCBI Taxonomy" id="69974"/>
    <lineage>
        <taxon>Bacteria</taxon>
        <taxon>Pseudomonadati</taxon>
        <taxon>Pseudomonadota</taxon>
        <taxon>Alphaproteobacteria</taxon>
        <taxon>Hyphomicrobiales</taxon>
        <taxon>Phyllobacteriaceae</taxon>
        <taxon>Mesorhizobium</taxon>
    </lineage>
</organism>
<protein>
    <submittedName>
        <fullName evidence="1">Uncharacterized protein</fullName>
    </submittedName>
</protein>
<name>A0A090G6P4_MESPL</name>
<evidence type="ECO:0000313" key="2">
    <source>
        <dbReference type="Proteomes" id="UP000046122"/>
    </source>
</evidence>
<dbReference type="AlphaFoldDB" id="A0A090G6P4"/>
<gene>
    <name evidence="1" type="ORF">MPL3365_290089</name>
</gene>